<dbReference type="InterPro" id="IPR052943">
    <property type="entry name" value="TMTC_O-mannosyl-trnsfr"/>
</dbReference>
<protein>
    <submittedName>
        <fullName evidence="2">Uncharacterized protein</fullName>
    </submittedName>
</protein>
<dbReference type="EMBL" id="CP042582">
    <property type="protein sequence ID" value="QEX23683.1"/>
    <property type="molecule type" value="Genomic_DNA"/>
</dbReference>
<feature type="repeat" description="TPR" evidence="1">
    <location>
        <begin position="49"/>
        <end position="82"/>
    </location>
</feature>
<accession>A0A5J6N4F8</accession>
<reference evidence="2 3" key="1">
    <citation type="submission" date="2019-08" db="EMBL/GenBank/DDBJ databases">
        <title>Hyperibacter terrae gen. nov., sp. nov. and Hyperibacter viscosus sp. nov., two new members in the family Rhodospirillaceae isolated from the rhizosphere of Hypericum perforatum.</title>
        <authorList>
            <person name="Noviana Z."/>
        </authorList>
    </citation>
    <scope>NUCLEOTIDE SEQUENCE [LARGE SCALE GENOMIC DNA]</scope>
    <source>
        <strain evidence="2 3">R5959</strain>
    </source>
</reference>
<dbReference type="Pfam" id="PF13432">
    <property type="entry name" value="TPR_16"/>
    <property type="match status" value="1"/>
</dbReference>
<dbReference type="Proteomes" id="UP000325797">
    <property type="component" value="Chromosome"/>
</dbReference>
<dbReference type="SMART" id="SM00028">
    <property type="entry name" value="TPR"/>
    <property type="match status" value="4"/>
</dbReference>
<dbReference type="InterPro" id="IPR019734">
    <property type="entry name" value="TPR_rpt"/>
</dbReference>
<dbReference type="InterPro" id="IPR011990">
    <property type="entry name" value="TPR-like_helical_dom_sf"/>
</dbReference>
<proteinExistence type="predicted"/>
<dbReference type="PROSITE" id="PS50005">
    <property type="entry name" value="TPR"/>
    <property type="match status" value="3"/>
</dbReference>
<dbReference type="PANTHER" id="PTHR44809:SF1">
    <property type="entry name" value="PROTEIN O-MANNOSYL-TRANSFERASE TMTC1"/>
    <property type="match status" value="1"/>
</dbReference>
<dbReference type="SUPFAM" id="SSF48452">
    <property type="entry name" value="TPR-like"/>
    <property type="match status" value="1"/>
</dbReference>
<dbReference type="SUPFAM" id="SSF53756">
    <property type="entry name" value="UDP-Glycosyltransferase/glycogen phosphorylase"/>
    <property type="match status" value="1"/>
</dbReference>
<dbReference type="PANTHER" id="PTHR44809">
    <property type="match status" value="1"/>
</dbReference>
<evidence type="ECO:0000313" key="3">
    <source>
        <dbReference type="Proteomes" id="UP000325797"/>
    </source>
</evidence>
<name>A0A5J6N4F8_9PROT</name>
<dbReference type="Pfam" id="PF13181">
    <property type="entry name" value="TPR_8"/>
    <property type="match status" value="1"/>
</dbReference>
<feature type="repeat" description="TPR" evidence="1">
    <location>
        <begin position="117"/>
        <end position="150"/>
    </location>
</feature>
<feature type="repeat" description="TPR" evidence="1">
    <location>
        <begin position="83"/>
        <end position="116"/>
    </location>
</feature>
<keyword evidence="3" id="KW-1185">Reference proteome</keyword>
<gene>
    <name evidence="2" type="ORF">FRZ61_36220</name>
</gene>
<organism evidence="2 3">
    <name type="scientific">Hypericibacter adhaerens</name>
    <dbReference type="NCBI Taxonomy" id="2602016"/>
    <lineage>
        <taxon>Bacteria</taxon>
        <taxon>Pseudomonadati</taxon>
        <taxon>Pseudomonadota</taxon>
        <taxon>Alphaproteobacteria</taxon>
        <taxon>Rhodospirillales</taxon>
        <taxon>Dongiaceae</taxon>
        <taxon>Hypericibacter</taxon>
    </lineage>
</organism>
<sequence length="479" mass="52672">MALYRAVLARAPDSIEALSGLGDSLRDMGSAEEAVTLLDAAVARHPGSAALHYSLGRAHQRAKRLGKAIDIYKIVLKLDPHHADALNSLGLFFSARDDLKSGIALFRKALAARPEFPDALVNLGLNLKLMGQYTPALLAFRQAMRLAPDDVRAHWAASQLQLLMGQFEEGWRGYEWRWRTREESSGRPGLYRQPPWDGKPLPDGKLLIWSEQGVGDEVMFTSLLPELSTKVSCLLECDPRLVPLFARSLPGVELVARAHPLPTRLSAPDIRAQSAAGSLGRWLRPDRASFAGRGGAYLKPDQGKRDRCRGGYGNEKLNVGIAWHTTKVELTAPRPIALEALLPILRVPGARFVSLQYGDHREAIAKLAGEAGIEIHQDPEIDQIKSLDDFAAQIAALDLVITIDNSTAHMAGALGVPAWVLLPHPPEWRWLLEGSDCLWWPSLRLFRQKAWKDWSGVVQEAAEALARHVAAGRPRTASP</sequence>
<dbReference type="Gene3D" id="1.25.40.10">
    <property type="entry name" value="Tetratricopeptide repeat domain"/>
    <property type="match status" value="1"/>
</dbReference>
<evidence type="ECO:0000313" key="2">
    <source>
        <dbReference type="EMBL" id="QEX23683.1"/>
    </source>
</evidence>
<dbReference type="KEGG" id="hadh:FRZ61_36220"/>
<dbReference type="AlphaFoldDB" id="A0A5J6N4F8"/>
<keyword evidence="1" id="KW-0802">TPR repeat</keyword>
<evidence type="ECO:0000256" key="1">
    <source>
        <dbReference type="PROSITE-ProRule" id="PRU00339"/>
    </source>
</evidence>
<dbReference type="Gene3D" id="3.40.50.2000">
    <property type="entry name" value="Glycogen Phosphorylase B"/>
    <property type="match status" value="1"/>
</dbReference>